<dbReference type="InterPro" id="IPR015946">
    <property type="entry name" value="KH_dom-like_a/b"/>
</dbReference>
<dbReference type="NCBIfam" id="NF040716">
    <property type="entry name" value="YcaO_for_S12"/>
    <property type="match status" value="1"/>
</dbReference>
<dbReference type="NCBIfam" id="TIGR03549">
    <property type="entry name" value="OsmC domain/YcaO domain-containing protein"/>
    <property type="match status" value="1"/>
</dbReference>
<dbReference type="InterPro" id="IPR003776">
    <property type="entry name" value="YcaO-like_dom"/>
</dbReference>
<dbReference type="NCBIfam" id="TIGR00702">
    <property type="entry name" value="YcaO-type kinase domain"/>
    <property type="match status" value="1"/>
</dbReference>
<dbReference type="PANTHER" id="PTHR37809:SF1">
    <property type="entry name" value="RIBOSOMAL PROTEIN S12 METHYLTHIOTRANSFERASE ACCESSORY FACTOR YCAO"/>
    <property type="match status" value="1"/>
</dbReference>
<dbReference type="InterPro" id="IPR036102">
    <property type="entry name" value="OsmC/Ohrsf"/>
</dbReference>
<dbReference type="InterPro" id="IPR041080">
    <property type="entry name" value="YcaO_C"/>
</dbReference>
<feature type="domain" description="YcaO" evidence="1">
    <location>
        <begin position="206"/>
        <end position="590"/>
    </location>
</feature>
<gene>
    <name evidence="2" type="ORF">QLQ84_22075</name>
</gene>
<comment type="caution">
    <text evidence="2">The sequence shown here is derived from an EMBL/GenBank/DDBJ whole genome shotgun (WGS) entry which is preliminary data.</text>
</comment>
<accession>A0ABT6VU35</accession>
<dbReference type="EMBL" id="JASCQO010000056">
    <property type="protein sequence ID" value="MDI5936483.1"/>
    <property type="molecule type" value="Genomic_DNA"/>
</dbReference>
<evidence type="ECO:0000313" key="2">
    <source>
        <dbReference type="EMBL" id="MDI5936483.1"/>
    </source>
</evidence>
<evidence type="ECO:0000259" key="1">
    <source>
        <dbReference type="PROSITE" id="PS51664"/>
    </source>
</evidence>
<dbReference type="PROSITE" id="PS51664">
    <property type="entry name" value="YCAO"/>
    <property type="match status" value="1"/>
</dbReference>
<name>A0ABT6VU35_9GAMM</name>
<reference evidence="2 3" key="1">
    <citation type="submission" date="2023-04" db="EMBL/GenBank/DDBJ databases">
        <title>Halomonas strains isolated from rhizosphere soil.</title>
        <authorList>
            <person name="Xu L."/>
            <person name="Sun J.-Q."/>
        </authorList>
    </citation>
    <scope>NUCLEOTIDE SEQUENCE [LARGE SCALE GENOMIC DNA]</scope>
    <source>
        <strain evidence="2 3">LN1S58</strain>
    </source>
</reference>
<evidence type="ECO:0000313" key="3">
    <source>
        <dbReference type="Proteomes" id="UP001244242"/>
    </source>
</evidence>
<dbReference type="Pfam" id="PF18381">
    <property type="entry name" value="YcaO_C"/>
    <property type="match status" value="1"/>
</dbReference>
<dbReference type="Gene3D" id="3.30.300.20">
    <property type="match status" value="1"/>
</dbReference>
<proteinExistence type="predicted"/>
<dbReference type="Proteomes" id="UP001244242">
    <property type="component" value="Unassembled WGS sequence"/>
</dbReference>
<dbReference type="InterPro" id="IPR019938">
    <property type="entry name" value="YcaO_dom_prot"/>
</dbReference>
<organism evidence="2 3">
    <name type="scientific">Halomonas kalidii</name>
    <dbReference type="NCBI Taxonomy" id="3043293"/>
    <lineage>
        <taxon>Bacteria</taxon>
        <taxon>Pseudomonadati</taxon>
        <taxon>Pseudomonadota</taxon>
        <taxon>Gammaproteobacteria</taxon>
        <taxon>Oceanospirillales</taxon>
        <taxon>Halomonadaceae</taxon>
        <taxon>Halomonas</taxon>
    </lineage>
</organism>
<sequence length="737" mass="82873">MEIKVNFLENLRLEAKFDDFTVITDQPIRYKGDGSAPSPFDYFLASSALCAAYFVRVYCLARNIPTENIRLSQNNIVDPENRYNQIFKIQVELPEDISAKDREGILRSIERCTVKKVVQTGPEFKIETVENLDEDAQALLMVKPDEEASTWIEGKDLPLEQTIANMSAILADLGMKIEIASWRNIVPHVWSLHIRDAASNMCFTNGKGATKESALCSALGEFIERLSCNFFYNDQFFGEEIANSAFVHYPDEKWFQPGRNDELPEGILDEYCREIYDPDGELGGSNLIDTNSGKVERGIVALPFARQSDGEVVYFPSNLIENLYLSNGMSAGNTLQEAQVQCLSEIFERAVKREILEQEIALPDVPIEVLQRYPEILEGIQALEAQGFPVLVKDASLGGRFPVMCVTLMNPRTGGVFASFGAHPSFEVALERSLTELLQGRSLEGLNDFLPPTFNSQAVSEPNNFVEHFIDSSGLVSWRFFSARSDVEFSDWDFSGTNEEEAATLFGILEELGKEVYMAVHEDLGAPVCRILVPGYSEVYPVDDLIWDNTNMALDYREDILNLHALSDDRLADLLERLEESQLDDHMDIITLIGIEFDENTDWGQLTILELKLLINLALGQHEEALERVEMFLQYNDNTVERGLFYRAVNAVLEIVLDDELELDDFLYNLRRMFGEATMEAVVGSVSGEVRFHGLTPTGMQLEGLEKHQRLVESYKKLHAARAARAAAATARAAQHG</sequence>
<dbReference type="Pfam" id="PF02624">
    <property type="entry name" value="YcaO"/>
    <property type="match status" value="1"/>
</dbReference>
<dbReference type="Gene3D" id="3.30.1330.230">
    <property type="match status" value="1"/>
</dbReference>
<keyword evidence="3" id="KW-1185">Reference proteome</keyword>
<dbReference type="SUPFAM" id="SSF82784">
    <property type="entry name" value="OsmC-like"/>
    <property type="match status" value="1"/>
</dbReference>
<dbReference type="Pfam" id="PF02566">
    <property type="entry name" value="OsmC"/>
    <property type="match status" value="1"/>
</dbReference>
<dbReference type="PANTHER" id="PTHR37809">
    <property type="entry name" value="RIBOSOMAL PROTEIN S12 METHYLTHIOTRANSFERASE ACCESSORY FACTOR YCAO"/>
    <property type="match status" value="1"/>
</dbReference>
<dbReference type="InterPro" id="IPR003718">
    <property type="entry name" value="OsmC/Ohr_fam"/>
</dbReference>
<dbReference type="RefSeq" id="WP_282723901.1">
    <property type="nucleotide sequence ID" value="NZ_JASCQO010000056.1"/>
</dbReference>
<protein>
    <submittedName>
        <fullName evidence="2">OsmC domain/YcaO domain-containing protein</fullName>
    </submittedName>
</protein>